<dbReference type="EMBL" id="UHJL01000005">
    <property type="protein sequence ID" value="SUQ25970.1"/>
    <property type="molecule type" value="Genomic_DNA"/>
</dbReference>
<keyword evidence="1" id="KW-0812">Transmembrane</keyword>
<evidence type="ECO:0000313" key="3">
    <source>
        <dbReference type="Proteomes" id="UP000255423"/>
    </source>
</evidence>
<proteinExistence type="predicted"/>
<evidence type="ECO:0000256" key="1">
    <source>
        <dbReference type="SAM" id="Phobius"/>
    </source>
</evidence>
<protein>
    <submittedName>
        <fullName evidence="2">Uncharacterized protein</fullName>
    </submittedName>
</protein>
<accession>A0A380S965</accession>
<feature type="transmembrane region" description="Helical" evidence="1">
    <location>
        <begin position="42"/>
        <end position="64"/>
    </location>
</feature>
<evidence type="ECO:0000313" key="2">
    <source>
        <dbReference type="EMBL" id="SUQ25970.1"/>
    </source>
</evidence>
<organism evidence="2 3">
    <name type="scientific">Fibrobacter succinogenes</name>
    <name type="common">Bacteroides succinogenes</name>
    <dbReference type="NCBI Taxonomy" id="833"/>
    <lineage>
        <taxon>Bacteria</taxon>
        <taxon>Pseudomonadati</taxon>
        <taxon>Fibrobacterota</taxon>
        <taxon>Fibrobacteria</taxon>
        <taxon>Fibrobacterales</taxon>
        <taxon>Fibrobacteraceae</taxon>
        <taxon>Fibrobacter</taxon>
    </lineage>
</organism>
<name>A0A380S965_FIBSU</name>
<gene>
    <name evidence="2" type="ORF">SAMN05661053_2774</name>
</gene>
<sequence>MAYVLLILISIGGLALCGFYLKKNIIRIKDKNKDEPNKYKKIWNYVPTGLWYGYLILFFAGLTINNLIF</sequence>
<reference evidence="2 3" key="1">
    <citation type="submission" date="2017-08" db="EMBL/GenBank/DDBJ databases">
        <authorList>
            <person name="de Groot N.N."/>
        </authorList>
    </citation>
    <scope>NUCLEOTIDE SEQUENCE [LARGE SCALE GENOMIC DNA]</scope>
    <source>
        <strain evidence="2 3">HM2</strain>
    </source>
</reference>
<dbReference type="RefSeq" id="WP_109573582.1">
    <property type="nucleotide sequence ID" value="NZ_UHJL01000005.1"/>
</dbReference>
<dbReference type="Proteomes" id="UP000255423">
    <property type="component" value="Unassembled WGS sequence"/>
</dbReference>
<keyword evidence="1" id="KW-0472">Membrane</keyword>
<dbReference type="AlphaFoldDB" id="A0A380S965"/>
<keyword evidence="1" id="KW-1133">Transmembrane helix</keyword>
<feature type="transmembrane region" description="Helical" evidence="1">
    <location>
        <begin position="6"/>
        <end position="21"/>
    </location>
</feature>